<keyword evidence="1" id="KW-1133">Transmembrane helix</keyword>
<evidence type="ECO:0000313" key="2">
    <source>
        <dbReference type="EMBL" id="BAS99830.1"/>
    </source>
</evidence>
<name>A0A0P0X1W5_ORYSJ</name>
<evidence type="ECO:0000256" key="1">
    <source>
        <dbReference type="SAM" id="Phobius"/>
    </source>
</evidence>
<dbReference type="PANTHER" id="PTHR34709:SF61">
    <property type="entry name" value="OS07G0229100 PROTEIN"/>
    <property type="match status" value="1"/>
</dbReference>
<reference evidence="2 3" key="3">
    <citation type="journal article" date="2013" name="Rice">
        <title>Improvement of the Oryza sativa Nipponbare reference genome using next generation sequence and optical map data.</title>
        <authorList>
            <person name="Kawahara Y."/>
            <person name="de la Bastide M."/>
            <person name="Hamilton J.P."/>
            <person name="Kanamori H."/>
            <person name="McCombie W.R."/>
            <person name="Ouyang S."/>
            <person name="Schwartz D.C."/>
            <person name="Tanaka T."/>
            <person name="Wu J."/>
            <person name="Zhou S."/>
            <person name="Childs K.L."/>
            <person name="Davidson R.M."/>
            <person name="Lin H."/>
            <person name="Quesada-Ocampo L."/>
            <person name="Vaillancourt B."/>
            <person name="Sakai H."/>
            <person name="Lee S.S."/>
            <person name="Kim J."/>
            <person name="Numa H."/>
            <person name="Itoh T."/>
            <person name="Buell C.R."/>
            <person name="Matsumoto T."/>
        </authorList>
    </citation>
    <scope>NUCLEOTIDE SEQUENCE [LARGE SCALE GENOMIC DNA]</scope>
    <source>
        <strain evidence="3">cv. Nipponbare</strain>
    </source>
</reference>
<dbReference type="Gramene" id="Os07t0118900-02">
    <property type="protein sequence ID" value="Os07t0118900-02"/>
    <property type="gene ID" value="Os07g0118900"/>
</dbReference>
<reference evidence="3" key="1">
    <citation type="journal article" date="2005" name="Nature">
        <title>The map-based sequence of the rice genome.</title>
        <authorList>
            <consortium name="International rice genome sequencing project (IRGSP)"/>
            <person name="Matsumoto T."/>
            <person name="Wu J."/>
            <person name="Kanamori H."/>
            <person name="Katayose Y."/>
            <person name="Fujisawa M."/>
            <person name="Namiki N."/>
            <person name="Mizuno H."/>
            <person name="Yamamoto K."/>
            <person name="Antonio B.A."/>
            <person name="Baba T."/>
            <person name="Sakata K."/>
            <person name="Nagamura Y."/>
            <person name="Aoki H."/>
            <person name="Arikawa K."/>
            <person name="Arita K."/>
            <person name="Bito T."/>
            <person name="Chiden Y."/>
            <person name="Fujitsuka N."/>
            <person name="Fukunaka R."/>
            <person name="Hamada M."/>
            <person name="Harada C."/>
            <person name="Hayashi A."/>
            <person name="Hijishita S."/>
            <person name="Honda M."/>
            <person name="Hosokawa S."/>
            <person name="Ichikawa Y."/>
            <person name="Idonuma A."/>
            <person name="Iijima M."/>
            <person name="Ikeda M."/>
            <person name="Ikeno M."/>
            <person name="Ito K."/>
            <person name="Ito S."/>
            <person name="Ito T."/>
            <person name="Ito Y."/>
            <person name="Ito Y."/>
            <person name="Iwabuchi A."/>
            <person name="Kamiya K."/>
            <person name="Karasawa W."/>
            <person name="Kurita K."/>
            <person name="Katagiri S."/>
            <person name="Kikuta A."/>
            <person name="Kobayashi H."/>
            <person name="Kobayashi N."/>
            <person name="Machita K."/>
            <person name="Maehara T."/>
            <person name="Masukawa M."/>
            <person name="Mizubayashi T."/>
            <person name="Mukai Y."/>
            <person name="Nagasaki H."/>
            <person name="Nagata Y."/>
            <person name="Naito S."/>
            <person name="Nakashima M."/>
            <person name="Nakama Y."/>
            <person name="Nakamichi Y."/>
            <person name="Nakamura M."/>
            <person name="Meguro A."/>
            <person name="Negishi M."/>
            <person name="Ohta I."/>
            <person name="Ohta T."/>
            <person name="Okamoto M."/>
            <person name="Ono N."/>
            <person name="Saji S."/>
            <person name="Sakaguchi M."/>
            <person name="Sakai K."/>
            <person name="Shibata M."/>
            <person name="Shimokawa T."/>
            <person name="Song J."/>
            <person name="Takazaki Y."/>
            <person name="Terasawa K."/>
            <person name="Tsugane M."/>
            <person name="Tsuji K."/>
            <person name="Ueda S."/>
            <person name="Waki K."/>
            <person name="Yamagata H."/>
            <person name="Yamamoto M."/>
            <person name="Yamamoto S."/>
            <person name="Yamane H."/>
            <person name="Yoshiki S."/>
            <person name="Yoshihara R."/>
            <person name="Yukawa K."/>
            <person name="Zhong H."/>
            <person name="Yano M."/>
            <person name="Yuan Q."/>
            <person name="Ouyang S."/>
            <person name="Liu J."/>
            <person name="Jones K.M."/>
            <person name="Gansberger K."/>
            <person name="Moffat K."/>
            <person name="Hill J."/>
            <person name="Bera J."/>
            <person name="Fadrosh D."/>
            <person name="Jin S."/>
            <person name="Johri S."/>
            <person name="Kim M."/>
            <person name="Overton L."/>
            <person name="Reardon M."/>
            <person name="Tsitrin T."/>
            <person name="Vuong H."/>
            <person name="Weaver B."/>
            <person name="Ciecko A."/>
            <person name="Tallon L."/>
            <person name="Jackson J."/>
            <person name="Pai G."/>
            <person name="Aken S.V."/>
            <person name="Utterback T."/>
            <person name="Reidmuller S."/>
            <person name="Feldblyum T."/>
            <person name="Hsiao J."/>
            <person name="Zismann V."/>
            <person name="Iobst S."/>
            <person name="de Vazeille A.R."/>
            <person name="Buell C.R."/>
            <person name="Ying K."/>
            <person name="Li Y."/>
            <person name="Lu T."/>
            <person name="Huang Y."/>
            <person name="Zhao Q."/>
            <person name="Feng Q."/>
            <person name="Zhang L."/>
            <person name="Zhu J."/>
            <person name="Weng Q."/>
            <person name="Mu J."/>
            <person name="Lu Y."/>
            <person name="Fan D."/>
            <person name="Liu Y."/>
            <person name="Guan J."/>
            <person name="Zhang Y."/>
            <person name="Yu S."/>
            <person name="Liu X."/>
            <person name="Zhang Y."/>
            <person name="Hong G."/>
            <person name="Han B."/>
            <person name="Choisne N."/>
            <person name="Demange N."/>
            <person name="Orjeda G."/>
            <person name="Samain S."/>
            <person name="Cattolico L."/>
            <person name="Pelletier E."/>
            <person name="Couloux A."/>
            <person name="Segurens B."/>
            <person name="Wincker P."/>
            <person name="D'Hont A."/>
            <person name="Scarpelli C."/>
            <person name="Weissenbach J."/>
            <person name="Salanoubat M."/>
            <person name="Quetier F."/>
            <person name="Yu Y."/>
            <person name="Kim H.R."/>
            <person name="Rambo T."/>
            <person name="Currie J."/>
            <person name="Collura K."/>
            <person name="Luo M."/>
            <person name="Yang T."/>
            <person name="Ammiraju J.S.S."/>
            <person name="Engler F."/>
            <person name="Soderlund C."/>
            <person name="Wing R.A."/>
            <person name="Palmer L.E."/>
            <person name="de la Bastide M."/>
            <person name="Spiegel L."/>
            <person name="Nascimento L."/>
            <person name="Zutavern T."/>
            <person name="O'Shaughnessy A."/>
            <person name="Dike S."/>
            <person name="Dedhia N."/>
            <person name="Preston R."/>
            <person name="Balija V."/>
            <person name="McCombie W.R."/>
            <person name="Chow T."/>
            <person name="Chen H."/>
            <person name="Chung M."/>
            <person name="Chen C."/>
            <person name="Shaw J."/>
            <person name="Wu H."/>
            <person name="Hsiao K."/>
            <person name="Chao Y."/>
            <person name="Chu M."/>
            <person name="Cheng C."/>
            <person name="Hour A."/>
            <person name="Lee P."/>
            <person name="Lin S."/>
            <person name="Lin Y."/>
            <person name="Liou J."/>
            <person name="Liu S."/>
            <person name="Hsing Y."/>
            <person name="Raghuvanshi S."/>
            <person name="Mohanty A."/>
            <person name="Bharti A.K."/>
            <person name="Gaur A."/>
            <person name="Gupta V."/>
            <person name="Kumar D."/>
            <person name="Ravi V."/>
            <person name="Vij S."/>
            <person name="Kapur A."/>
            <person name="Khurana P."/>
            <person name="Khurana P."/>
            <person name="Khurana J.P."/>
            <person name="Tyagi A.K."/>
            <person name="Gaikwad K."/>
            <person name="Singh A."/>
            <person name="Dalal V."/>
            <person name="Srivastava S."/>
            <person name="Dixit A."/>
            <person name="Pal A.K."/>
            <person name="Ghazi I.A."/>
            <person name="Yadav M."/>
            <person name="Pandit A."/>
            <person name="Bhargava A."/>
            <person name="Sureshbabu K."/>
            <person name="Batra K."/>
            <person name="Sharma T.R."/>
            <person name="Mohapatra T."/>
            <person name="Singh N.K."/>
            <person name="Messing J."/>
            <person name="Nelson A.B."/>
            <person name="Fuks G."/>
            <person name="Kavchok S."/>
            <person name="Keizer G."/>
            <person name="Linton E."/>
            <person name="Llaca V."/>
            <person name="Song R."/>
            <person name="Tanyolac B."/>
            <person name="Young S."/>
            <person name="Ho-Il K."/>
            <person name="Hahn J.H."/>
            <person name="Sangsakoo G."/>
            <person name="Vanavichit A."/>
            <person name="de Mattos Luiz.A.T."/>
            <person name="Zimmer P.D."/>
            <person name="Malone G."/>
            <person name="Dellagostin O."/>
            <person name="de Oliveira A.C."/>
            <person name="Bevan M."/>
            <person name="Bancroft I."/>
            <person name="Minx P."/>
            <person name="Cordum H."/>
            <person name="Wilson R."/>
            <person name="Cheng Z."/>
            <person name="Jin W."/>
            <person name="Jiang J."/>
            <person name="Leong S.A."/>
            <person name="Iwama H."/>
            <person name="Gojobori T."/>
            <person name="Itoh T."/>
            <person name="Niimura Y."/>
            <person name="Fujii Y."/>
            <person name="Habara T."/>
            <person name="Sakai H."/>
            <person name="Sato Y."/>
            <person name="Wilson G."/>
            <person name="Kumar K."/>
            <person name="McCouch S."/>
            <person name="Juretic N."/>
            <person name="Hoen D."/>
            <person name="Wright S."/>
            <person name="Bruskiewich R."/>
            <person name="Bureau T."/>
            <person name="Miyao A."/>
            <person name="Hirochika H."/>
            <person name="Nishikawa T."/>
            <person name="Kadowaki K."/>
            <person name="Sugiura M."/>
            <person name="Burr B."/>
            <person name="Sasaki T."/>
        </authorList>
    </citation>
    <scope>NUCLEOTIDE SEQUENCE [LARGE SCALE GENOMIC DNA]</scope>
    <source>
        <strain evidence="3">cv. Nipponbare</strain>
    </source>
</reference>
<dbReference type="ExpressionAtlas" id="A0A0P0X1W5">
    <property type="expression patterns" value="baseline and differential"/>
</dbReference>
<keyword evidence="3" id="KW-1185">Reference proteome</keyword>
<proteinExistence type="predicted"/>
<accession>A0A0P0X1W5</accession>
<evidence type="ECO:0000313" key="3">
    <source>
        <dbReference type="Proteomes" id="UP000059680"/>
    </source>
</evidence>
<protein>
    <submittedName>
        <fullName evidence="2">Os07g0118900 protein</fullName>
    </submittedName>
</protein>
<dbReference type="AlphaFoldDB" id="A0A0P0X1W5"/>
<dbReference type="InterPro" id="IPR055312">
    <property type="entry name" value="FBL15-like"/>
</dbReference>
<reference evidence="2 3" key="2">
    <citation type="journal article" date="2013" name="Plant Cell Physiol.">
        <title>Rice Annotation Project Database (RAP-DB): an integrative and interactive database for rice genomics.</title>
        <authorList>
            <person name="Sakai H."/>
            <person name="Lee S.S."/>
            <person name="Tanaka T."/>
            <person name="Numa H."/>
            <person name="Kim J."/>
            <person name="Kawahara Y."/>
            <person name="Wakimoto H."/>
            <person name="Yang C.C."/>
            <person name="Iwamoto M."/>
            <person name="Abe T."/>
            <person name="Yamada Y."/>
            <person name="Muto A."/>
            <person name="Inokuchi H."/>
            <person name="Ikemura T."/>
            <person name="Matsumoto T."/>
            <person name="Sasaki T."/>
            <person name="Itoh T."/>
        </authorList>
    </citation>
    <scope>NUCLEOTIDE SEQUENCE [LARGE SCALE GENOMIC DNA]</scope>
    <source>
        <strain evidence="3">cv. Nipponbare</strain>
    </source>
</reference>
<keyword evidence="1" id="KW-0812">Transmembrane</keyword>
<feature type="non-terminal residue" evidence="2">
    <location>
        <position position="1"/>
    </location>
</feature>
<dbReference type="EMBL" id="AP014963">
    <property type="protein sequence ID" value="BAS99830.1"/>
    <property type="molecule type" value="Genomic_DNA"/>
</dbReference>
<feature type="transmembrane region" description="Helical" evidence="1">
    <location>
        <begin position="78"/>
        <end position="100"/>
    </location>
</feature>
<keyword evidence="1" id="KW-0472">Membrane</keyword>
<organism evidence="2 3">
    <name type="scientific">Oryza sativa subsp. japonica</name>
    <name type="common">Rice</name>
    <dbReference type="NCBI Taxonomy" id="39947"/>
    <lineage>
        <taxon>Eukaryota</taxon>
        <taxon>Viridiplantae</taxon>
        <taxon>Streptophyta</taxon>
        <taxon>Embryophyta</taxon>
        <taxon>Tracheophyta</taxon>
        <taxon>Spermatophyta</taxon>
        <taxon>Magnoliopsida</taxon>
        <taxon>Liliopsida</taxon>
        <taxon>Poales</taxon>
        <taxon>Poaceae</taxon>
        <taxon>BOP clade</taxon>
        <taxon>Oryzoideae</taxon>
        <taxon>Oryzeae</taxon>
        <taxon>Oryzinae</taxon>
        <taxon>Oryza</taxon>
        <taxon>Oryza sativa</taxon>
    </lineage>
</organism>
<dbReference type="Proteomes" id="UP000059680">
    <property type="component" value="Chromosome 7"/>
</dbReference>
<gene>
    <name evidence="2" type="ordered locus">Os07g0118900</name>
    <name evidence="2" type="ORF">OSNPB_070118900</name>
</gene>
<dbReference type="PANTHER" id="PTHR34709">
    <property type="entry name" value="OS10G0396666 PROTEIN"/>
    <property type="match status" value="1"/>
</dbReference>
<sequence length="235" mass="26717">DPSSVRFGNMANVKCLGTHFYLAFGQEDFGHNGDCLRLLQRFQFDALDRLSLTLAYMSELNDLENEYLMEEMTMLPDIMFLGLTVLASGHAIGPSVFHVLRMSTSIRRLELATDIYSSNPQARAACSSSCTCDLPPNWKTEELKLAFLHEVEINNFRGTEHQIALVKQLFGWAAMLKDMTINFCHSITESMARKVCQMLLSFSRPEILMNFYIYQQTTSGFVCSRGQMHRTKLVA</sequence>